<dbReference type="Proteomes" id="UP000422569">
    <property type="component" value="Chromosome"/>
</dbReference>
<feature type="transmembrane region" description="Helical" evidence="1">
    <location>
        <begin position="39"/>
        <end position="59"/>
    </location>
</feature>
<gene>
    <name evidence="2" type="ORF">F7D14_05600</name>
</gene>
<keyword evidence="3" id="KW-1185">Reference proteome</keyword>
<organism evidence="2 3">
    <name type="scientific">Methylocystis parvus</name>
    <dbReference type="NCBI Taxonomy" id="134"/>
    <lineage>
        <taxon>Bacteria</taxon>
        <taxon>Pseudomonadati</taxon>
        <taxon>Pseudomonadota</taxon>
        <taxon>Alphaproteobacteria</taxon>
        <taxon>Hyphomicrobiales</taxon>
        <taxon>Methylocystaceae</taxon>
        <taxon>Methylocystis</taxon>
    </lineage>
</organism>
<accession>A0A6B8ME52</accession>
<sequence length="201" mass="21555">MFGRAVALVLVYAFATIAGGALFVGLLRMASAALGPGVMFYRGVGALVVVCLLLIVLLAELLSRAPRRFGLDIADSFGSALVATSLLFAAFVLGPVTVDRSISVFMLSRFEAADRPLTEQEARDAFVRVYVNDWAQIDRRIREQELSGNLERASAGWRLTAQGGAFMKTARAMSGVFGGDPRFVGRGESRAQTYGEPGEAK</sequence>
<keyword evidence="1" id="KW-0472">Membrane</keyword>
<evidence type="ECO:0000256" key="1">
    <source>
        <dbReference type="SAM" id="Phobius"/>
    </source>
</evidence>
<feature type="transmembrane region" description="Helical" evidence="1">
    <location>
        <begin position="6"/>
        <end position="27"/>
    </location>
</feature>
<evidence type="ECO:0000313" key="2">
    <source>
        <dbReference type="EMBL" id="QGM99573.1"/>
    </source>
</evidence>
<keyword evidence="1" id="KW-0812">Transmembrane</keyword>
<evidence type="ECO:0000313" key="3">
    <source>
        <dbReference type="Proteomes" id="UP000422569"/>
    </source>
</evidence>
<protein>
    <submittedName>
        <fullName evidence="2">Uncharacterized protein</fullName>
    </submittedName>
</protein>
<proteinExistence type="predicted"/>
<dbReference type="EMBL" id="CP044331">
    <property type="protein sequence ID" value="QGM99573.1"/>
    <property type="molecule type" value="Genomic_DNA"/>
</dbReference>
<name>A0A6B8ME52_9HYPH</name>
<reference evidence="2 3" key="1">
    <citation type="submission" date="2019-09" db="EMBL/GenBank/DDBJ databases">
        <title>Isolation and complete genome sequencing of Methylocystis species.</title>
        <authorList>
            <person name="Rumah B.L."/>
            <person name="Stead C.E."/>
            <person name="Stevens B.C."/>
            <person name="Minton N.P."/>
            <person name="Grosse-Honebrink A."/>
            <person name="Zhang Y."/>
        </authorList>
    </citation>
    <scope>NUCLEOTIDE SEQUENCE [LARGE SCALE GENOMIC DNA]</scope>
    <source>
        <strain evidence="2 3">BRCS2</strain>
    </source>
</reference>
<keyword evidence="1" id="KW-1133">Transmembrane helix</keyword>
<dbReference type="AlphaFoldDB" id="A0A6B8ME52"/>
<feature type="transmembrane region" description="Helical" evidence="1">
    <location>
        <begin position="79"/>
        <end position="98"/>
    </location>
</feature>
<dbReference type="KEGG" id="mpar:F7D14_05600"/>